<proteinExistence type="predicted"/>
<sequence>MTSPEIPHHPFLPPQPRGIPVTSPGIPCTITSTTPRDSHDIT</sequence>
<reference evidence="2" key="1">
    <citation type="journal article" date="2015" name="Proc. Natl. Acad. Sci. U.S.A.">
        <title>Networks of energetic and metabolic interactions define dynamics in microbial communities.</title>
        <authorList>
            <person name="Embree M."/>
            <person name="Liu J.K."/>
            <person name="Al-Bassam M.M."/>
            <person name="Zengler K."/>
        </authorList>
    </citation>
    <scope>NUCLEOTIDE SEQUENCE</scope>
</reference>
<comment type="caution">
    <text evidence="2">The sequence shown here is derived from an EMBL/GenBank/DDBJ whole genome shotgun (WGS) entry which is preliminary data.</text>
</comment>
<feature type="region of interest" description="Disordered" evidence="1">
    <location>
        <begin position="1"/>
        <end position="42"/>
    </location>
</feature>
<evidence type="ECO:0000256" key="1">
    <source>
        <dbReference type="SAM" id="MobiDB-lite"/>
    </source>
</evidence>
<accession>A0A0W8F0V2</accession>
<name>A0A0W8F0V2_9ZZZZ</name>
<dbReference type="AlphaFoldDB" id="A0A0W8F0V2"/>
<gene>
    <name evidence="2" type="ORF">ASZ90_015884</name>
</gene>
<dbReference type="EMBL" id="LNQE01001656">
    <property type="protein sequence ID" value="KUG14479.1"/>
    <property type="molecule type" value="Genomic_DNA"/>
</dbReference>
<protein>
    <submittedName>
        <fullName evidence="2">Uncharacterized protein</fullName>
    </submittedName>
</protein>
<evidence type="ECO:0000313" key="2">
    <source>
        <dbReference type="EMBL" id="KUG14479.1"/>
    </source>
</evidence>
<organism evidence="2">
    <name type="scientific">hydrocarbon metagenome</name>
    <dbReference type="NCBI Taxonomy" id="938273"/>
    <lineage>
        <taxon>unclassified sequences</taxon>
        <taxon>metagenomes</taxon>
        <taxon>ecological metagenomes</taxon>
    </lineage>
</organism>